<dbReference type="EMBL" id="BLAD01000070">
    <property type="protein sequence ID" value="GES03569.1"/>
    <property type="molecule type" value="Genomic_DNA"/>
</dbReference>
<dbReference type="AlphaFoldDB" id="A0A5M3W5I7"/>
<organism evidence="2 3">
    <name type="scientific">Acrocarpospora corrugata</name>
    <dbReference type="NCBI Taxonomy" id="35763"/>
    <lineage>
        <taxon>Bacteria</taxon>
        <taxon>Bacillati</taxon>
        <taxon>Actinomycetota</taxon>
        <taxon>Actinomycetes</taxon>
        <taxon>Streptosporangiales</taxon>
        <taxon>Streptosporangiaceae</taxon>
        <taxon>Acrocarpospora</taxon>
    </lineage>
</organism>
<feature type="transmembrane region" description="Helical" evidence="1">
    <location>
        <begin position="32"/>
        <end position="57"/>
    </location>
</feature>
<evidence type="ECO:0000313" key="2">
    <source>
        <dbReference type="EMBL" id="GES03569.1"/>
    </source>
</evidence>
<keyword evidence="3" id="KW-1185">Reference proteome</keyword>
<keyword evidence="1" id="KW-0812">Transmembrane</keyword>
<reference evidence="2 3" key="1">
    <citation type="submission" date="2019-10" db="EMBL/GenBank/DDBJ databases">
        <title>Whole genome shotgun sequence of Acrocarpospora corrugata NBRC 13972.</title>
        <authorList>
            <person name="Ichikawa N."/>
            <person name="Kimura A."/>
            <person name="Kitahashi Y."/>
            <person name="Komaki H."/>
            <person name="Oguchi A."/>
        </authorList>
    </citation>
    <scope>NUCLEOTIDE SEQUENCE [LARGE SCALE GENOMIC DNA]</scope>
    <source>
        <strain evidence="2 3">NBRC 13972</strain>
    </source>
</reference>
<evidence type="ECO:0000313" key="3">
    <source>
        <dbReference type="Proteomes" id="UP000334990"/>
    </source>
</evidence>
<name>A0A5M3W5I7_9ACTN</name>
<dbReference type="Proteomes" id="UP000334990">
    <property type="component" value="Unassembled WGS sequence"/>
</dbReference>
<keyword evidence="1" id="KW-0472">Membrane</keyword>
<keyword evidence="1" id="KW-1133">Transmembrane helix</keyword>
<sequence length="113" mass="11613">MTQDDSTPPSSAPARESLAAARELATTTARRGAAVGAVTTAAVGVLVAGALAAASLFTPERPVVFVVLLAIYGIAMTLLMVWHHRKQVVAHSNLAESEGTCGRVFGSALKITI</sequence>
<proteinExistence type="predicted"/>
<gene>
    <name evidence="2" type="ORF">Acor_56350</name>
</gene>
<accession>A0A5M3W5I7</accession>
<dbReference type="RefSeq" id="WP_155339724.1">
    <property type="nucleotide sequence ID" value="NZ_BAAABN010000042.1"/>
</dbReference>
<feature type="transmembrane region" description="Helical" evidence="1">
    <location>
        <begin position="63"/>
        <end position="82"/>
    </location>
</feature>
<protein>
    <submittedName>
        <fullName evidence="2">Uncharacterized protein</fullName>
    </submittedName>
</protein>
<evidence type="ECO:0000256" key="1">
    <source>
        <dbReference type="SAM" id="Phobius"/>
    </source>
</evidence>
<comment type="caution">
    <text evidence="2">The sequence shown here is derived from an EMBL/GenBank/DDBJ whole genome shotgun (WGS) entry which is preliminary data.</text>
</comment>